<dbReference type="AlphaFoldDB" id="A0A397L8D0"/>
<evidence type="ECO:0000313" key="2">
    <source>
        <dbReference type="EMBL" id="RIA05481.1"/>
    </source>
</evidence>
<feature type="compositionally biased region" description="Basic and acidic residues" evidence="1">
    <location>
        <begin position="100"/>
        <end position="114"/>
    </location>
</feature>
<sequence length="153" mass="17700">MKRGRKRGGKKSIKKVVQEDTEVEFVCTLHGEGADQHEVVQEQEGPELDPEQQNPEQRNDEQQQTEEQHNTNEPEGEVELSTNEEPEVGTNRKRKRGPTRMKDQAKDPNTRVHARFEIDEDYHRDAVLKQMGALWRSSTSRLVTQINEADNNQ</sequence>
<reference evidence="2" key="1">
    <citation type="submission" date="2018-06" db="EMBL/GenBank/DDBJ databases">
        <title>WGS assembly of Brassica rapa FPsc.</title>
        <authorList>
            <person name="Bowman J."/>
            <person name="Kohchi T."/>
            <person name="Yamato K."/>
            <person name="Jenkins J."/>
            <person name="Shu S."/>
            <person name="Ishizaki K."/>
            <person name="Yamaoka S."/>
            <person name="Nishihama R."/>
            <person name="Nakamura Y."/>
            <person name="Berger F."/>
            <person name="Adam C."/>
            <person name="Aki S."/>
            <person name="Althoff F."/>
            <person name="Araki T."/>
            <person name="Arteaga-Vazquez M."/>
            <person name="Balasubrmanian S."/>
            <person name="Bauer D."/>
            <person name="Boehm C."/>
            <person name="Briginshaw L."/>
            <person name="Caballero-Perez J."/>
            <person name="Catarino B."/>
            <person name="Chen F."/>
            <person name="Chiyoda S."/>
            <person name="Chovatia M."/>
            <person name="Davies K."/>
            <person name="Delmans M."/>
            <person name="Demura T."/>
            <person name="Dierschke T."/>
            <person name="Dolan L."/>
            <person name="Dorantes-Acosta A."/>
            <person name="Eklund D."/>
            <person name="Florent S."/>
            <person name="Flores-Sandoval E."/>
            <person name="Fujiyama A."/>
            <person name="Fukuzawa H."/>
            <person name="Galik B."/>
            <person name="Grimanelli D."/>
            <person name="Grimwood J."/>
            <person name="Grossniklaus U."/>
            <person name="Hamada T."/>
            <person name="Haseloff J."/>
            <person name="Hetherington A."/>
            <person name="Higo A."/>
            <person name="Hirakawa Y."/>
            <person name="Hundley H."/>
            <person name="Ikeda Y."/>
            <person name="Inoue K."/>
            <person name="Inoue S."/>
            <person name="Ishida S."/>
            <person name="Jia Q."/>
            <person name="Kakita M."/>
            <person name="Kanazawa T."/>
            <person name="Kawai Y."/>
            <person name="Kawashima T."/>
            <person name="Kennedy M."/>
            <person name="Kinose K."/>
            <person name="Kinoshita T."/>
            <person name="Kohara Y."/>
            <person name="Koide E."/>
            <person name="Komatsu K."/>
            <person name="Kopischke S."/>
            <person name="Kubo M."/>
            <person name="Kyozuka J."/>
            <person name="Lagercrantz U."/>
            <person name="Lin S."/>
            <person name="Lindquist E."/>
            <person name="Lipzen A."/>
            <person name="Lu C."/>
            <person name="Luna E."/>
            <person name="Martienssen R."/>
            <person name="Minamino N."/>
            <person name="Mizutani M."/>
            <person name="Mizutani M."/>
            <person name="Mochizuki N."/>
            <person name="Monte I."/>
            <person name="Mosher R."/>
            <person name="Nagasaki H."/>
            <person name="Nakagami H."/>
            <person name="Naramoto S."/>
            <person name="Nishitani K."/>
            <person name="Ohtani M."/>
            <person name="Okamoto T."/>
            <person name="Okumura M."/>
            <person name="Phillips J."/>
            <person name="Pollak B."/>
            <person name="Reinders A."/>
            <person name="Roevekamp M."/>
            <person name="Sano R."/>
            <person name="Sawa S."/>
            <person name="Schmid M."/>
            <person name="Shirakawa M."/>
            <person name="Solano R."/>
            <person name="Spunde A."/>
            <person name="Suetsugu N."/>
            <person name="Sugano S."/>
            <person name="Sugiyama A."/>
            <person name="Sun R."/>
            <person name="Suzuki Y."/>
            <person name="Takenaka M."/>
            <person name="Takezawa D."/>
            <person name="Tomogane H."/>
            <person name="Tsuzuki M."/>
            <person name="Ueda T."/>
            <person name="Umeda M."/>
            <person name="Ward J."/>
            <person name="Watanabe Y."/>
            <person name="Yazaki K."/>
            <person name="Yokoyama R."/>
            <person name="Yoshitake Y."/>
            <person name="Yotsui I."/>
            <person name="Zachgo S."/>
            <person name="Schmutz J."/>
        </authorList>
    </citation>
    <scope>NUCLEOTIDE SEQUENCE [LARGE SCALE GENOMIC DNA]</scope>
</reference>
<accession>A0A397L8D0</accession>
<protein>
    <submittedName>
        <fullName evidence="2">Uncharacterized protein</fullName>
    </submittedName>
</protein>
<feature type="compositionally biased region" description="Basic and acidic residues" evidence="1">
    <location>
        <begin position="57"/>
        <end position="72"/>
    </location>
</feature>
<feature type="compositionally biased region" description="Acidic residues" evidence="1">
    <location>
        <begin position="74"/>
        <end position="87"/>
    </location>
</feature>
<gene>
    <name evidence="2" type="ORF">BRARA_K00220</name>
</gene>
<proteinExistence type="predicted"/>
<dbReference type="EMBL" id="KZ863995">
    <property type="protein sequence ID" value="RIA05481.1"/>
    <property type="molecule type" value="Genomic_DNA"/>
</dbReference>
<organism evidence="2">
    <name type="scientific">Brassica campestris</name>
    <name type="common">Field mustard</name>
    <dbReference type="NCBI Taxonomy" id="3711"/>
    <lineage>
        <taxon>Eukaryota</taxon>
        <taxon>Viridiplantae</taxon>
        <taxon>Streptophyta</taxon>
        <taxon>Embryophyta</taxon>
        <taxon>Tracheophyta</taxon>
        <taxon>Spermatophyta</taxon>
        <taxon>Magnoliopsida</taxon>
        <taxon>eudicotyledons</taxon>
        <taxon>Gunneridae</taxon>
        <taxon>Pentapetalae</taxon>
        <taxon>rosids</taxon>
        <taxon>malvids</taxon>
        <taxon>Brassicales</taxon>
        <taxon>Brassicaceae</taxon>
        <taxon>Brassiceae</taxon>
        <taxon>Brassica</taxon>
    </lineage>
</organism>
<evidence type="ECO:0000256" key="1">
    <source>
        <dbReference type="SAM" id="MobiDB-lite"/>
    </source>
</evidence>
<feature type="region of interest" description="Disordered" evidence="1">
    <location>
        <begin position="28"/>
        <end position="114"/>
    </location>
</feature>
<name>A0A397L8D0_BRACM</name>
<feature type="region of interest" description="Disordered" evidence="1">
    <location>
        <begin position="1"/>
        <end position="20"/>
    </location>
</feature>
<dbReference type="Proteomes" id="UP000264353">
    <property type="component" value="Unassembled WGS sequence"/>
</dbReference>
<feature type="compositionally biased region" description="Basic residues" evidence="1">
    <location>
        <begin position="1"/>
        <end position="14"/>
    </location>
</feature>